<dbReference type="AlphaFoldDB" id="A0A4C1V5F1"/>
<evidence type="ECO:0000313" key="3">
    <source>
        <dbReference type="Proteomes" id="UP000299102"/>
    </source>
</evidence>
<feature type="region of interest" description="Disordered" evidence="1">
    <location>
        <begin position="117"/>
        <end position="140"/>
    </location>
</feature>
<dbReference type="Proteomes" id="UP000299102">
    <property type="component" value="Unassembled WGS sequence"/>
</dbReference>
<proteinExistence type="predicted"/>
<organism evidence="2 3">
    <name type="scientific">Eumeta variegata</name>
    <name type="common">Bagworm moth</name>
    <name type="synonym">Eumeta japonica</name>
    <dbReference type="NCBI Taxonomy" id="151549"/>
    <lineage>
        <taxon>Eukaryota</taxon>
        <taxon>Metazoa</taxon>
        <taxon>Ecdysozoa</taxon>
        <taxon>Arthropoda</taxon>
        <taxon>Hexapoda</taxon>
        <taxon>Insecta</taxon>
        <taxon>Pterygota</taxon>
        <taxon>Neoptera</taxon>
        <taxon>Endopterygota</taxon>
        <taxon>Lepidoptera</taxon>
        <taxon>Glossata</taxon>
        <taxon>Ditrysia</taxon>
        <taxon>Tineoidea</taxon>
        <taxon>Psychidae</taxon>
        <taxon>Oiketicinae</taxon>
        <taxon>Eumeta</taxon>
    </lineage>
</organism>
<keyword evidence="3" id="KW-1185">Reference proteome</keyword>
<accession>A0A4C1V5F1</accession>
<sequence length="160" mass="17799">MNKPLDTRRFRFLSAPAPASEIVSERRSPPERPECSGDCNVLIVCWHNVTTATEVEIRYNVQANEERTDDGLWRPTIALVSPNYFTTSNRNEIALNNVSSTGVLCRALLGLGTSRSVLSSGRSSGVPASAPPRRPSSVEPDHFRNGFYCDRIYTVRTSRQ</sequence>
<gene>
    <name evidence="2" type="ORF">EVAR_23858_1</name>
</gene>
<evidence type="ECO:0000313" key="2">
    <source>
        <dbReference type="EMBL" id="GBP33455.1"/>
    </source>
</evidence>
<feature type="compositionally biased region" description="Low complexity" evidence="1">
    <location>
        <begin position="117"/>
        <end position="128"/>
    </location>
</feature>
<name>A0A4C1V5F1_EUMVA</name>
<dbReference type="EMBL" id="BGZK01000274">
    <property type="protein sequence ID" value="GBP33455.1"/>
    <property type="molecule type" value="Genomic_DNA"/>
</dbReference>
<reference evidence="2 3" key="1">
    <citation type="journal article" date="2019" name="Commun. Biol.">
        <title>The bagworm genome reveals a unique fibroin gene that provides high tensile strength.</title>
        <authorList>
            <person name="Kono N."/>
            <person name="Nakamura H."/>
            <person name="Ohtoshi R."/>
            <person name="Tomita M."/>
            <person name="Numata K."/>
            <person name="Arakawa K."/>
        </authorList>
    </citation>
    <scope>NUCLEOTIDE SEQUENCE [LARGE SCALE GENOMIC DNA]</scope>
</reference>
<evidence type="ECO:0000256" key="1">
    <source>
        <dbReference type="SAM" id="MobiDB-lite"/>
    </source>
</evidence>
<protein>
    <submittedName>
        <fullName evidence="2">Uncharacterized protein</fullName>
    </submittedName>
</protein>
<comment type="caution">
    <text evidence="2">The sequence shown here is derived from an EMBL/GenBank/DDBJ whole genome shotgun (WGS) entry which is preliminary data.</text>
</comment>